<protein>
    <submittedName>
        <fullName evidence="14">DNA primase</fullName>
    </submittedName>
</protein>
<evidence type="ECO:0000256" key="3">
    <source>
        <dbReference type="ARBA" id="ARBA00022515"/>
    </source>
</evidence>
<comment type="caution">
    <text evidence="14">The sequence shown here is derived from an EMBL/GenBank/DDBJ whole genome shotgun (WGS) entry which is preliminary data.</text>
</comment>
<comment type="cofactor">
    <cofactor evidence="1">
        <name>Zn(2+)</name>
        <dbReference type="ChEBI" id="CHEBI:29105"/>
    </cofactor>
</comment>
<accession>A0A7C0XBF4</accession>
<dbReference type="GO" id="GO:0008270">
    <property type="term" value="F:zinc ion binding"/>
    <property type="evidence" value="ECO:0007669"/>
    <property type="project" value="UniProtKB-KW"/>
</dbReference>
<evidence type="ECO:0000256" key="9">
    <source>
        <dbReference type="ARBA" id="ARBA00022833"/>
    </source>
</evidence>
<evidence type="ECO:0000256" key="5">
    <source>
        <dbReference type="ARBA" id="ARBA00022695"/>
    </source>
</evidence>
<dbReference type="Gene3D" id="3.90.580.10">
    <property type="entry name" value="Zinc finger, CHC2-type domain"/>
    <property type="match status" value="1"/>
</dbReference>
<keyword evidence="8" id="KW-0863">Zinc-finger</keyword>
<evidence type="ECO:0000313" key="14">
    <source>
        <dbReference type="EMBL" id="HDM90562.1"/>
    </source>
</evidence>
<dbReference type="SUPFAM" id="SSF56731">
    <property type="entry name" value="DNA primase core"/>
    <property type="match status" value="1"/>
</dbReference>
<dbReference type="PANTHER" id="PTHR30313">
    <property type="entry name" value="DNA PRIMASE"/>
    <property type="match status" value="1"/>
</dbReference>
<keyword evidence="3" id="KW-0639">Primosome</keyword>
<dbReference type="GO" id="GO:0005737">
    <property type="term" value="C:cytoplasm"/>
    <property type="evidence" value="ECO:0007669"/>
    <property type="project" value="TreeGrafter"/>
</dbReference>
<dbReference type="AlphaFoldDB" id="A0A7C0XBF4"/>
<reference evidence="14" key="1">
    <citation type="journal article" date="2020" name="mSystems">
        <title>Genome- and Community-Level Interaction Insights into Carbon Utilization and Element Cycling Functions of Hydrothermarchaeota in Hydrothermal Sediment.</title>
        <authorList>
            <person name="Zhou Z."/>
            <person name="Liu Y."/>
            <person name="Xu W."/>
            <person name="Pan J."/>
            <person name="Luo Z.H."/>
            <person name="Li M."/>
        </authorList>
    </citation>
    <scope>NUCLEOTIDE SEQUENCE [LARGE SCALE GENOMIC DNA]</scope>
    <source>
        <strain evidence="14">HyVt-237</strain>
    </source>
</reference>
<dbReference type="InterPro" id="IPR050219">
    <property type="entry name" value="DnaG_primase"/>
</dbReference>
<proteinExistence type="predicted"/>
<keyword evidence="2" id="KW-0240">DNA-directed RNA polymerase</keyword>
<name>A0A7C0XBF4_UNCW3</name>
<sequence>MDREFIERVRESVDIVDVIGQYVELKRSGRSYKGLCPFHREKTPSFYVDPEKGVYHCFGCGASGNVFRFIMEMEKVEFIDAVKILAQRAGIPIPETRTRRKYEPLYKALEFAADFYHRLLLSETGRPGLNFLLGRKIERDMINL</sequence>
<dbReference type="Pfam" id="PF01807">
    <property type="entry name" value="Zn_ribbon_DnaG"/>
    <property type="match status" value="1"/>
</dbReference>
<dbReference type="InterPro" id="IPR036977">
    <property type="entry name" value="DNA_primase_Znf_CHC2"/>
</dbReference>
<dbReference type="SMART" id="SM00400">
    <property type="entry name" value="ZnF_CHCC"/>
    <property type="match status" value="1"/>
</dbReference>
<dbReference type="FunFam" id="3.90.580.10:FF:000001">
    <property type="entry name" value="DNA primase"/>
    <property type="match status" value="1"/>
</dbReference>
<evidence type="ECO:0000256" key="12">
    <source>
        <dbReference type="ARBA" id="ARBA00023163"/>
    </source>
</evidence>
<organism evidence="14">
    <name type="scientific">candidate division WOR-3 bacterium</name>
    <dbReference type="NCBI Taxonomy" id="2052148"/>
    <lineage>
        <taxon>Bacteria</taxon>
        <taxon>Bacteria division WOR-3</taxon>
    </lineage>
</organism>
<dbReference type="InterPro" id="IPR002694">
    <property type="entry name" value="Znf_CHC2"/>
</dbReference>
<keyword evidence="6" id="KW-0235">DNA replication</keyword>
<feature type="non-terminal residue" evidence="14">
    <location>
        <position position="144"/>
    </location>
</feature>
<dbReference type="GO" id="GO:1990077">
    <property type="term" value="C:primosome complex"/>
    <property type="evidence" value="ECO:0007669"/>
    <property type="project" value="UniProtKB-KW"/>
</dbReference>
<keyword evidence="11" id="KW-0238">DNA-binding</keyword>
<dbReference type="PANTHER" id="PTHR30313:SF2">
    <property type="entry name" value="DNA PRIMASE"/>
    <property type="match status" value="1"/>
</dbReference>
<evidence type="ECO:0000259" key="13">
    <source>
        <dbReference type="SMART" id="SM00400"/>
    </source>
</evidence>
<evidence type="ECO:0000256" key="1">
    <source>
        <dbReference type="ARBA" id="ARBA00001947"/>
    </source>
</evidence>
<keyword evidence="5" id="KW-0548">Nucleotidyltransferase</keyword>
<evidence type="ECO:0000256" key="2">
    <source>
        <dbReference type="ARBA" id="ARBA00022478"/>
    </source>
</evidence>
<dbReference type="GO" id="GO:0003677">
    <property type="term" value="F:DNA binding"/>
    <property type="evidence" value="ECO:0007669"/>
    <property type="project" value="UniProtKB-KW"/>
</dbReference>
<dbReference type="Proteomes" id="UP000885931">
    <property type="component" value="Unassembled WGS sequence"/>
</dbReference>
<keyword evidence="12" id="KW-0804">Transcription</keyword>
<keyword evidence="7" id="KW-0479">Metal-binding</keyword>
<evidence type="ECO:0000256" key="8">
    <source>
        <dbReference type="ARBA" id="ARBA00022771"/>
    </source>
</evidence>
<evidence type="ECO:0000256" key="11">
    <source>
        <dbReference type="ARBA" id="ARBA00023125"/>
    </source>
</evidence>
<keyword evidence="9" id="KW-0862">Zinc</keyword>
<dbReference type="EMBL" id="DRBW01000191">
    <property type="protein sequence ID" value="HDM90562.1"/>
    <property type="molecule type" value="Genomic_DNA"/>
</dbReference>
<dbReference type="GO" id="GO:0006269">
    <property type="term" value="P:DNA replication, synthesis of primer"/>
    <property type="evidence" value="ECO:0007669"/>
    <property type="project" value="UniProtKB-KW"/>
</dbReference>
<evidence type="ECO:0000256" key="10">
    <source>
        <dbReference type="ARBA" id="ARBA00022842"/>
    </source>
</evidence>
<keyword evidence="10" id="KW-0460">Magnesium</keyword>
<dbReference type="GO" id="GO:0003899">
    <property type="term" value="F:DNA-directed RNA polymerase activity"/>
    <property type="evidence" value="ECO:0007669"/>
    <property type="project" value="InterPro"/>
</dbReference>
<dbReference type="GO" id="GO:0000428">
    <property type="term" value="C:DNA-directed RNA polymerase complex"/>
    <property type="evidence" value="ECO:0007669"/>
    <property type="project" value="UniProtKB-KW"/>
</dbReference>
<keyword evidence="4" id="KW-0808">Transferase</keyword>
<evidence type="ECO:0000256" key="6">
    <source>
        <dbReference type="ARBA" id="ARBA00022705"/>
    </source>
</evidence>
<evidence type="ECO:0000256" key="7">
    <source>
        <dbReference type="ARBA" id="ARBA00022723"/>
    </source>
</evidence>
<gene>
    <name evidence="14" type="ORF">ENG67_05080</name>
</gene>
<evidence type="ECO:0000256" key="4">
    <source>
        <dbReference type="ARBA" id="ARBA00022679"/>
    </source>
</evidence>
<dbReference type="SUPFAM" id="SSF57783">
    <property type="entry name" value="Zinc beta-ribbon"/>
    <property type="match status" value="1"/>
</dbReference>
<feature type="domain" description="Zinc finger CHC2-type" evidence="13">
    <location>
        <begin position="32"/>
        <end position="86"/>
    </location>
</feature>